<proteinExistence type="inferred from homology"/>
<evidence type="ECO:0000313" key="5">
    <source>
        <dbReference type="EMBL" id="KAE9588166.1"/>
    </source>
</evidence>
<dbReference type="SUPFAM" id="SSF101148">
    <property type="entry name" value="Plant invertase/pectin methylesterase inhibitor"/>
    <property type="match status" value="1"/>
</dbReference>
<organism evidence="5 6">
    <name type="scientific">Lupinus albus</name>
    <name type="common">White lupine</name>
    <name type="synonym">Lupinus termis</name>
    <dbReference type="NCBI Taxonomy" id="3870"/>
    <lineage>
        <taxon>Eukaryota</taxon>
        <taxon>Viridiplantae</taxon>
        <taxon>Streptophyta</taxon>
        <taxon>Embryophyta</taxon>
        <taxon>Tracheophyta</taxon>
        <taxon>Spermatophyta</taxon>
        <taxon>Magnoliopsida</taxon>
        <taxon>eudicotyledons</taxon>
        <taxon>Gunneridae</taxon>
        <taxon>Pentapetalae</taxon>
        <taxon>rosids</taxon>
        <taxon>fabids</taxon>
        <taxon>Fabales</taxon>
        <taxon>Fabaceae</taxon>
        <taxon>Papilionoideae</taxon>
        <taxon>50 kb inversion clade</taxon>
        <taxon>genistoids sensu lato</taxon>
        <taxon>core genistoids</taxon>
        <taxon>Genisteae</taxon>
        <taxon>Lupinus</taxon>
    </lineage>
</organism>
<dbReference type="PANTHER" id="PTHR35357">
    <property type="entry name" value="OS02G0537100 PROTEIN"/>
    <property type="match status" value="1"/>
</dbReference>
<evidence type="ECO:0000256" key="3">
    <source>
        <dbReference type="ARBA" id="ARBA00038471"/>
    </source>
</evidence>
<comment type="similarity">
    <text evidence="3">Belongs to the PMEI family.</text>
</comment>
<gene>
    <name evidence="5" type="ORF">Lalb_Chr22g0352521</name>
</gene>
<feature type="chain" id="PRO_5025511302" evidence="4">
    <location>
        <begin position="26"/>
        <end position="179"/>
    </location>
</feature>
<dbReference type="NCBIfam" id="TIGR01614">
    <property type="entry name" value="PME_inhib"/>
    <property type="match status" value="1"/>
</dbReference>
<evidence type="ECO:0000256" key="4">
    <source>
        <dbReference type="SAM" id="SignalP"/>
    </source>
</evidence>
<evidence type="ECO:0000256" key="2">
    <source>
        <dbReference type="ARBA" id="ARBA00023157"/>
    </source>
</evidence>
<keyword evidence="6" id="KW-1185">Reference proteome</keyword>
<dbReference type="Gene3D" id="1.20.140.40">
    <property type="entry name" value="Invertase/pectin methylesterase inhibitor family protein"/>
    <property type="match status" value="1"/>
</dbReference>
<sequence length="179" mass="20386">MKRYNSFTLIFILQTIFLIISIAASQSLPKDTSGLIEQICSTAPYDYEHCIWVLSQIFRSPSSPHDIWGFNALFVNDMEAKAKEALAKINVLQRAGIGPKIGLDSCYKNYNTILLADIPKVREALKKKDTKIYKDPINDAFNKVKKCETDYPKHLSTNNKRMYESIGYVDHTFNLIITG</sequence>
<dbReference type="InterPro" id="IPR035513">
    <property type="entry name" value="Invertase/methylesterase_inhib"/>
</dbReference>
<feature type="signal peptide" evidence="4">
    <location>
        <begin position="1"/>
        <end position="25"/>
    </location>
</feature>
<dbReference type="AlphaFoldDB" id="A0A6A4MZU9"/>
<accession>A0A6A4MZU9</accession>
<dbReference type="InterPro" id="IPR006501">
    <property type="entry name" value="Pectinesterase_inhib_dom"/>
</dbReference>
<keyword evidence="2" id="KW-1015">Disulfide bond</keyword>
<dbReference type="GO" id="GO:0004857">
    <property type="term" value="F:enzyme inhibitor activity"/>
    <property type="evidence" value="ECO:0007669"/>
    <property type="project" value="InterPro"/>
</dbReference>
<protein>
    <submittedName>
        <fullName evidence="5">Putative pectinesterase inhibitor domain-containing protein</fullName>
    </submittedName>
</protein>
<dbReference type="EMBL" id="WOCE01000022">
    <property type="protein sequence ID" value="KAE9588166.1"/>
    <property type="molecule type" value="Genomic_DNA"/>
</dbReference>
<comment type="caution">
    <text evidence="5">The sequence shown here is derived from an EMBL/GenBank/DDBJ whole genome shotgun (WGS) entry which is preliminary data.</text>
</comment>
<reference evidence="6" key="1">
    <citation type="journal article" date="2020" name="Nat. Commun.">
        <title>Genome sequence of the cluster root forming white lupin.</title>
        <authorList>
            <person name="Hufnagel B."/>
            <person name="Marques A."/>
            <person name="Soriano A."/>
            <person name="Marques L."/>
            <person name="Divol F."/>
            <person name="Doumas P."/>
            <person name="Sallet E."/>
            <person name="Mancinotti D."/>
            <person name="Carrere S."/>
            <person name="Marande W."/>
            <person name="Arribat S."/>
            <person name="Keller J."/>
            <person name="Huneau C."/>
            <person name="Blein T."/>
            <person name="Aime D."/>
            <person name="Laguerre M."/>
            <person name="Taylor J."/>
            <person name="Schubert V."/>
            <person name="Nelson M."/>
            <person name="Geu-Flores F."/>
            <person name="Crespi M."/>
            <person name="Gallardo-Guerrero K."/>
            <person name="Delaux P.-M."/>
            <person name="Salse J."/>
            <person name="Berges H."/>
            <person name="Guyot R."/>
            <person name="Gouzy J."/>
            <person name="Peret B."/>
        </authorList>
    </citation>
    <scope>NUCLEOTIDE SEQUENCE [LARGE SCALE GENOMIC DNA]</scope>
    <source>
        <strain evidence="6">cv. Amiga</strain>
    </source>
</reference>
<evidence type="ECO:0000256" key="1">
    <source>
        <dbReference type="ARBA" id="ARBA00022729"/>
    </source>
</evidence>
<dbReference type="Proteomes" id="UP000447434">
    <property type="component" value="Chromosome 22"/>
</dbReference>
<keyword evidence="1 4" id="KW-0732">Signal</keyword>
<dbReference type="PANTHER" id="PTHR35357:SF8">
    <property type="entry name" value="OS01G0111000 PROTEIN"/>
    <property type="match status" value="1"/>
</dbReference>
<evidence type="ECO:0000313" key="6">
    <source>
        <dbReference type="Proteomes" id="UP000447434"/>
    </source>
</evidence>
<name>A0A6A4MZU9_LUPAL</name>